<sequence>MRLLALPRTIQTGFPPAILSHPAFSVKALGNRVPDRLMVLFKLTLYLVALPPFPALWFFWMVRDPVGLV</sequence>
<feature type="transmembrane region" description="Helical" evidence="1">
    <location>
        <begin position="39"/>
        <end position="60"/>
    </location>
</feature>
<reference evidence="2" key="1">
    <citation type="submission" date="2016-12" db="EMBL/GenBank/DDBJ databases">
        <title>The genomes of Aspergillus section Nigri reveals drivers in fungal speciation.</title>
        <authorList>
            <consortium name="DOE Joint Genome Institute"/>
            <person name="Vesth T.C."/>
            <person name="Nybo J."/>
            <person name="Theobald S."/>
            <person name="Brandl J."/>
            <person name="Frisvad J.C."/>
            <person name="Nielsen K.F."/>
            <person name="Lyhne E.K."/>
            <person name="Kogle M.E."/>
            <person name="Kuo A."/>
            <person name="Riley R."/>
            <person name="Clum A."/>
            <person name="Nolan M."/>
            <person name="Lipzen A."/>
            <person name="Salamov A."/>
            <person name="Henrissat B."/>
            <person name="Wiebenga A."/>
            <person name="De vries R.P."/>
            <person name="Grigoriev I.V."/>
            <person name="Mortensen U.H."/>
            <person name="Andersen M.R."/>
            <person name="Baker S.E."/>
        </authorList>
    </citation>
    <scope>NUCLEOTIDE SEQUENCE</scope>
    <source>
        <strain evidence="2">IBT 28561</strain>
    </source>
</reference>
<comment type="caution">
    <text evidence="2">The sequence shown here is derived from an EMBL/GenBank/DDBJ whole genome shotgun (WGS) entry which is preliminary data.</text>
</comment>
<dbReference type="Proteomes" id="UP000234254">
    <property type="component" value="Unassembled WGS sequence"/>
</dbReference>
<accession>A0A2I1D2D2</accession>
<dbReference type="EMBL" id="MSFM01000006">
    <property type="protein sequence ID" value="PKY04042.1"/>
    <property type="molecule type" value="Genomic_DNA"/>
</dbReference>
<evidence type="ECO:0000313" key="3">
    <source>
        <dbReference type="Proteomes" id="UP000234254"/>
    </source>
</evidence>
<evidence type="ECO:0000256" key="1">
    <source>
        <dbReference type="SAM" id="Phobius"/>
    </source>
</evidence>
<protein>
    <submittedName>
        <fullName evidence="2">Uncharacterized protein</fullName>
    </submittedName>
</protein>
<keyword evidence="1" id="KW-0812">Transmembrane</keyword>
<dbReference type="VEuPathDB" id="FungiDB:P168DRAFT_150896"/>
<dbReference type="GeneID" id="36540322"/>
<keyword evidence="1" id="KW-0472">Membrane</keyword>
<dbReference type="AlphaFoldDB" id="A0A2I1D2D2"/>
<dbReference type="RefSeq" id="XP_024692636.1">
    <property type="nucleotide sequence ID" value="XM_024832799.1"/>
</dbReference>
<organism evidence="2 3">
    <name type="scientific">Aspergillus campestris (strain IBT 28561)</name>
    <dbReference type="NCBI Taxonomy" id="1392248"/>
    <lineage>
        <taxon>Eukaryota</taxon>
        <taxon>Fungi</taxon>
        <taxon>Dikarya</taxon>
        <taxon>Ascomycota</taxon>
        <taxon>Pezizomycotina</taxon>
        <taxon>Eurotiomycetes</taxon>
        <taxon>Eurotiomycetidae</taxon>
        <taxon>Eurotiales</taxon>
        <taxon>Aspergillaceae</taxon>
        <taxon>Aspergillus</taxon>
        <taxon>Aspergillus subgen. Circumdati</taxon>
    </lineage>
</organism>
<evidence type="ECO:0000313" key="2">
    <source>
        <dbReference type="EMBL" id="PKY04042.1"/>
    </source>
</evidence>
<proteinExistence type="predicted"/>
<gene>
    <name evidence="2" type="ORF">P168DRAFT_150896</name>
</gene>
<keyword evidence="1" id="KW-1133">Transmembrane helix</keyword>
<name>A0A2I1D2D2_ASPC2</name>
<keyword evidence="3" id="KW-1185">Reference proteome</keyword>